<dbReference type="Proteomes" id="UP000054559">
    <property type="component" value="Unassembled WGS sequence"/>
</dbReference>
<dbReference type="AlphaFoldDB" id="A0A0J8R818"/>
<reference evidence="2" key="1">
    <citation type="journal article" date="2010" name="Genome Res.">
        <title>Population genomic sequencing of Coccidioides fungi reveals recent hybridization and transposon control.</title>
        <authorList>
            <person name="Neafsey D.E."/>
            <person name="Barker B.M."/>
            <person name="Sharpton T.J."/>
            <person name="Stajich J.E."/>
            <person name="Park D.J."/>
            <person name="Whiston E."/>
            <person name="Hung C.-Y."/>
            <person name="McMahan C."/>
            <person name="White J."/>
            <person name="Sykes S."/>
            <person name="Heiman D."/>
            <person name="Young S."/>
            <person name="Zeng Q."/>
            <person name="Abouelleil A."/>
            <person name="Aftuck L."/>
            <person name="Bessette D."/>
            <person name="Brown A."/>
            <person name="FitzGerald M."/>
            <person name="Lui A."/>
            <person name="Macdonald J.P."/>
            <person name="Priest M."/>
            <person name="Orbach M.J."/>
            <person name="Galgiani J.N."/>
            <person name="Kirkland T.N."/>
            <person name="Cole G.T."/>
            <person name="Birren B.W."/>
            <person name="Henn M.R."/>
            <person name="Taylor J.W."/>
            <person name="Rounsley S.D."/>
        </authorList>
    </citation>
    <scope>NUCLEOTIDE SEQUENCE [LARGE SCALE GENOMIC DNA]</scope>
    <source>
        <strain evidence="2">RMSCC 3703</strain>
    </source>
</reference>
<protein>
    <submittedName>
        <fullName evidence="1">Uncharacterized protein</fullName>
    </submittedName>
</protein>
<accession>A0A0J8R818</accession>
<organism evidence="1 2">
    <name type="scientific">Coccidioides immitis RMSCC 3703</name>
    <dbReference type="NCBI Taxonomy" id="454286"/>
    <lineage>
        <taxon>Eukaryota</taxon>
        <taxon>Fungi</taxon>
        <taxon>Dikarya</taxon>
        <taxon>Ascomycota</taxon>
        <taxon>Pezizomycotina</taxon>
        <taxon>Eurotiomycetes</taxon>
        <taxon>Eurotiomycetidae</taxon>
        <taxon>Onygenales</taxon>
        <taxon>Onygenaceae</taxon>
        <taxon>Coccidioides</taxon>
    </lineage>
</organism>
<proteinExistence type="predicted"/>
<name>A0A0J8R818_COCIT</name>
<evidence type="ECO:0000313" key="2">
    <source>
        <dbReference type="Proteomes" id="UP000054559"/>
    </source>
</evidence>
<gene>
    <name evidence="1" type="ORF">CISG_02521</name>
</gene>
<evidence type="ECO:0000313" key="1">
    <source>
        <dbReference type="EMBL" id="KMU81144.1"/>
    </source>
</evidence>
<sequence length="112" mass="12241">MPAPSNPSGETKPYPSHPLLRYAESSLAPIKSPFFTTRTTGTSAKWVCVSAKHSYGNNGNYVKYSVCVLLSIPAARNTPLSLDHPISEVQRSSLAQRNIFEWGIAEFTSSPK</sequence>
<dbReference type="EMBL" id="DS268125">
    <property type="protein sequence ID" value="KMU81144.1"/>
    <property type="molecule type" value="Genomic_DNA"/>
</dbReference>